<evidence type="ECO:0000313" key="4">
    <source>
        <dbReference type="Proteomes" id="UP000276055"/>
    </source>
</evidence>
<feature type="signal peptide" evidence="2">
    <location>
        <begin position="1"/>
        <end position="28"/>
    </location>
</feature>
<proteinExistence type="predicted"/>
<keyword evidence="1" id="KW-0812">Transmembrane</keyword>
<keyword evidence="1" id="KW-1133">Transmembrane helix</keyword>
<dbReference type="RefSeq" id="WP_120954690.1">
    <property type="nucleotide sequence ID" value="NZ_RBIR01000007.1"/>
</dbReference>
<evidence type="ECO:0000256" key="2">
    <source>
        <dbReference type="SAM" id="SignalP"/>
    </source>
</evidence>
<evidence type="ECO:0008006" key="5">
    <source>
        <dbReference type="Google" id="ProtNLM"/>
    </source>
</evidence>
<keyword evidence="2" id="KW-0732">Signal</keyword>
<keyword evidence="1" id="KW-0472">Membrane</keyword>
<accession>A0A495EFK3</accession>
<reference evidence="3 4" key="1">
    <citation type="submission" date="2018-10" db="EMBL/GenBank/DDBJ databases">
        <title>Genomic Encyclopedia of Type Strains, Phase IV (KMG-IV): sequencing the most valuable type-strain genomes for metagenomic binning, comparative biology and taxonomic classification.</title>
        <authorList>
            <person name="Goeker M."/>
        </authorList>
    </citation>
    <scope>NUCLEOTIDE SEQUENCE [LARGE SCALE GENOMIC DNA]</scope>
    <source>
        <strain evidence="3 4">DSM 25586</strain>
    </source>
</reference>
<sequence length="201" mass="20289">MSQTNRVLNRILLALAGLVLLAAGTATAAAGILPDIAAFWTAAGSSLMDRAGSLLAAAPLPGPARSWWAVAGVAAPLLAAALSIAWVASQGGGRTPRVARETDGGLGTTVVETGLVSAAVKQALDGSPLILGTTVSAWETRGKTGLRLQLQARQGASPREIADTADQLVRGIDALLGHPLPVLVRITSGTRTKVAGPGRAR</sequence>
<dbReference type="OrthoDB" id="5123397at2"/>
<dbReference type="Proteomes" id="UP000276055">
    <property type="component" value="Unassembled WGS sequence"/>
</dbReference>
<gene>
    <name evidence="3" type="ORF">C8D78_3058</name>
</gene>
<comment type="caution">
    <text evidence="3">The sequence shown here is derived from an EMBL/GenBank/DDBJ whole genome shotgun (WGS) entry which is preliminary data.</text>
</comment>
<name>A0A495EFK3_9MICC</name>
<protein>
    <recommendedName>
        <fullName evidence="5">Alkaline shock response membrane anchor protein AmaP</fullName>
    </recommendedName>
</protein>
<dbReference type="AlphaFoldDB" id="A0A495EFK3"/>
<feature type="chain" id="PRO_5019718769" description="Alkaline shock response membrane anchor protein AmaP" evidence="2">
    <location>
        <begin position="29"/>
        <end position="201"/>
    </location>
</feature>
<organism evidence="3 4">
    <name type="scientific">Arthrobacter oryzae</name>
    <dbReference type="NCBI Taxonomy" id="409290"/>
    <lineage>
        <taxon>Bacteria</taxon>
        <taxon>Bacillati</taxon>
        <taxon>Actinomycetota</taxon>
        <taxon>Actinomycetes</taxon>
        <taxon>Micrococcales</taxon>
        <taxon>Micrococcaceae</taxon>
        <taxon>Arthrobacter</taxon>
    </lineage>
</organism>
<evidence type="ECO:0000256" key="1">
    <source>
        <dbReference type="SAM" id="Phobius"/>
    </source>
</evidence>
<evidence type="ECO:0000313" key="3">
    <source>
        <dbReference type="EMBL" id="RKR15536.1"/>
    </source>
</evidence>
<dbReference type="EMBL" id="RBIR01000007">
    <property type="protein sequence ID" value="RKR15536.1"/>
    <property type="molecule type" value="Genomic_DNA"/>
</dbReference>
<feature type="transmembrane region" description="Helical" evidence="1">
    <location>
        <begin position="67"/>
        <end position="88"/>
    </location>
</feature>